<dbReference type="GO" id="GO:0061630">
    <property type="term" value="F:ubiquitin protein ligase activity"/>
    <property type="evidence" value="ECO:0007669"/>
    <property type="project" value="UniProtKB-EC"/>
</dbReference>
<evidence type="ECO:0000256" key="2">
    <source>
        <dbReference type="ARBA" id="ARBA00012483"/>
    </source>
</evidence>
<dbReference type="InterPro" id="IPR051348">
    <property type="entry name" value="U-box_ubiquitin_ligases"/>
</dbReference>
<gene>
    <name evidence="5" type="ORF">M569_04821</name>
</gene>
<name>S8CY51_9LAMI</name>
<evidence type="ECO:0000256" key="4">
    <source>
        <dbReference type="SAM" id="Coils"/>
    </source>
</evidence>
<protein>
    <recommendedName>
        <fullName evidence="2">RING-type E3 ubiquitin transferase</fullName>
        <ecNumber evidence="2">2.3.2.27</ecNumber>
    </recommendedName>
</protein>
<keyword evidence="3" id="KW-0833">Ubl conjugation pathway</keyword>
<keyword evidence="6" id="KW-1185">Reference proteome</keyword>
<dbReference type="EMBL" id="AUSU01001889">
    <property type="protein sequence ID" value="EPS69941.1"/>
    <property type="molecule type" value="Genomic_DNA"/>
</dbReference>
<feature type="coiled-coil region" evidence="4">
    <location>
        <begin position="344"/>
        <end position="420"/>
    </location>
</feature>
<evidence type="ECO:0000256" key="3">
    <source>
        <dbReference type="ARBA" id="ARBA00022786"/>
    </source>
</evidence>
<dbReference type="OrthoDB" id="10064100at2759"/>
<evidence type="ECO:0000256" key="1">
    <source>
        <dbReference type="ARBA" id="ARBA00000900"/>
    </source>
</evidence>
<evidence type="ECO:0000313" key="6">
    <source>
        <dbReference type="Proteomes" id="UP000015453"/>
    </source>
</evidence>
<comment type="catalytic activity">
    <reaction evidence="1">
        <text>S-ubiquitinyl-[E2 ubiquitin-conjugating enzyme]-L-cysteine + [acceptor protein]-L-lysine = [E2 ubiquitin-conjugating enzyme]-L-cysteine + N(6)-ubiquitinyl-[acceptor protein]-L-lysine.</text>
        <dbReference type="EC" id="2.3.2.27"/>
    </reaction>
</comment>
<dbReference type="EC" id="2.3.2.27" evidence="2"/>
<dbReference type="PANTHER" id="PTHR45647">
    <property type="entry name" value="OS02G0152300 PROTEIN"/>
    <property type="match status" value="1"/>
</dbReference>
<organism evidence="5 6">
    <name type="scientific">Genlisea aurea</name>
    <dbReference type="NCBI Taxonomy" id="192259"/>
    <lineage>
        <taxon>Eukaryota</taxon>
        <taxon>Viridiplantae</taxon>
        <taxon>Streptophyta</taxon>
        <taxon>Embryophyta</taxon>
        <taxon>Tracheophyta</taxon>
        <taxon>Spermatophyta</taxon>
        <taxon>Magnoliopsida</taxon>
        <taxon>eudicotyledons</taxon>
        <taxon>Gunneridae</taxon>
        <taxon>Pentapetalae</taxon>
        <taxon>asterids</taxon>
        <taxon>lamiids</taxon>
        <taxon>Lamiales</taxon>
        <taxon>Lentibulariaceae</taxon>
        <taxon>Genlisea</taxon>
    </lineage>
</organism>
<reference evidence="5 6" key="1">
    <citation type="journal article" date="2013" name="BMC Genomics">
        <title>The miniature genome of a carnivorous plant Genlisea aurea contains a low number of genes and short non-coding sequences.</title>
        <authorList>
            <person name="Leushkin E.V."/>
            <person name="Sutormin R.A."/>
            <person name="Nabieva E.R."/>
            <person name="Penin A.A."/>
            <person name="Kondrashov A.S."/>
            <person name="Logacheva M.D."/>
        </authorList>
    </citation>
    <scope>NUCLEOTIDE SEQUENCE [LARGE SCALE GENOMIC DNA]</scope>
</reference>
<dbReference type="AlphaFoldDB" id="S8CY51"/>
<keyword evidence="4" id="KW-0175">Coiled coil</keyword>
<comment type="caution">
    <text evidence="5">The sequence shown here is derived from an EMBL/GenBank/DDBJ whole genome shotgun (WGS) entry which is preliminary data.</text>
</comment>
<accession>S8CY51</accession>
<sequence>MVTNSVEAATPIINFSLHASTRFVNWEETPPPLGNSKNQWALNNPFNHRITSVVILYSAAGGVNKDYILTPLAPFHSSYVNEEKIKMLEKIEEARTDKILSQFVAFCGKVKAEVIKLEKDEVPLHQKILEMVSTHKITRLVLSLEFMKTVSSWKPRSAIAGAHYVLARKPHFCEVFLIWEGRLVFIRGENDEVLMESDGGVTIAKLRDKNRTVKKWLGRVFQSNVSESAGSFSSHNHWEKYGRDIEDYVNELSKQGDAEDEDDGTEEAVSSELLQNVVSLEEGGVEKIEILQDRIRRAQELVLFYKNKAIDDEERQEKANWAISICNNRVEELEASVSNEVSIKNNLNYEWNALKEEISRLEMEMEEKRNSLDSLLELHERLVDKLHLSSSAASLYEAMLEKEEGKRVDVLQRIEELRKQRDLFQLRVESGGDRGAASTDAGCLRRFSTMEISQATDNFSHHLRARDDDDDDDDEGGSAVYVGKIDRMTVSIKVFESQRRNDDRSGDAFARKVTLLLSSNVLLLQKRVIVLENF</sequence>
<dbReference type="PANTHER" id="PTHR45647:SF56">
    <property type="entry name" value="U-BOX DOMAIN-CONTAINING PROTEIN 50-RELATED"/>
    <property type="match status" value="1"/>
</dbReference>
<evidence type="ECO:0000313" key="5">
    <source>
        <dbReference type="EMBL" id="EPS69941.1"/>
    </source>
</evidence>
<dbReference type="Proteomes" id="UP000015453">
    <property type="component" value="Unassembled WGS sequence"/>
</dbReference>
<proteinExistence type="predicted"/>